<accession>L0FCP3</accession>
<gene>
    <name evidence="8" type="primary">rpsT</name>
    <name evidence="9" type="ordered locus">Desdi_3021</name>
</gene>
<dbReference type="GO" id="GO:0005829">
    <property type="term" value="C:cytosol"/>
    <property type="evidence" value="ECO:0007669"/>
    <property type="project" value="TreeGrafter"/>
</dbReference>
<sequence>MPNIKSAIKRVEVAKARTIKNAAAKSTLRTTIRRFEESLSTDAETAKIALNKATRALDKASSKGLVHQNTASRKKSRLTKRFAKHFAQVG</sequence>
<dbReference type="GO" id="GO:0006412">
    <property type="term" value="P:translation"/>
    <property type="evidence" value="ECO:0007669"/>
    <property type="project" value="UniProtKB-UniRule"/>
</dbReference>
<dbReference type="HOGENOM" id="CLU_160655_1_0_9"/>
<keyword evidence="3 8" id="KW-0699">rRNA-binding</keyword>
<dbReference type="Pfam" id="PF01649">
    <property type="entry name" value="Ribosomal_S20p"/>
    <property type="match status" value="1"/>
</dbReference>
<dbReference type="eggNOG" id="COG0268">
    <property type="taxonomic scope" value="Bacteria"/>
</dbReference>
<evidence type="ECO:0000256" key="1">
    <source>
        <dbReference type="ARBA" id="ARBA00003134"/>
    </source>
</evidence>
<dbReference type="InterPro" id="IPR036510">
    <property type="entry name" value="Ribosomal_bS20_sf"/>
</dbReference>
<keyword evidence="6 8" id="KW-0687">Ribonucleoprotein</keyword>
<dbReference type="GO" id="GO:0070181">
    <property type="term" value="F:small ribosomal subunit rRNA binding"/>
    <property type="evidence" value="ECO:0007669"/>
    <property type="project" value="TreeGrafter"/>
</dbReference>
<evidence type="ECO:0000313" key="10">
    <source>
        <dbReference type="Proteomes" id="UP000010797"/>
    </source>
</evidence>
<dbReference type="Proteomes" id="UP000010797">
    <property type="component" value="Chromosome"/>
</dbReference>
<comment type="similarity">
    <text evidence="2 8">Belongs to the bacterial ribosomal protein bS20 family.</text>
</comment>
<dbReference type="NCBIfam" id="TIGR00029">
    <property type="entry name" value="S20"/>
    <property type="match status" value="1"/>
</dbReference>
<proteinExistence type="inferred from homology"/>
<evidence type="ECO:0000256" key="7">
    <source>
        <dbReference type="ARBA" id="ARBA00035136"/>
    </source>
</evidence>
<dbReference type="SUPFAM" id="SSF46992">
    <property type="entry name" value="Ribosomal protein S20"/>
    <property type="match status" value="1"/>
</dbReference>
<evidence type="ECO:0000256" key="6">
    <source>
        <dbReference type="ARBA" id="ARBA00023274"/>
    </source>
</evidence>
<dbReference type="KEGG" id="ddl:Desdi_3021"/>
<name>L0FCP3_DESDL</name>
<dbReference type="OrthoDB" id="9808392at2"/>
<dbReference type="PANTHER" id="PTHR33398">
    <property type="entry name" value="30S RIBOSOMAL PROTEIN S20"/>
    <property type="match status" value="1"/>
</dbReference>
<dbReference type="RefSeq" id="WP_015263387.1">
    <property type="nucleotide sequence ID" value="NC_019903.1"/>
</dbReference>
<dbReference type="GO" id="GO:0003735">
    <property type="term" value="F:structural constituent of ribosome"/>
    <property type="evidence" value="ECO:0007669"/>
    <property type="project" value="InterPro"/>
</dbReference>
<evidence type="ECO:0000313" key="9">
    <source>
        <dbReference type="EMBL" id="AGA70426.1"/>
    </source>
</evidence>
<comment type="function">
    <text evidence="1 8">Binds directly to 16S ribosomal RNA.</text>
</comment>
<evidence type="ECO:0000256" key="2">
    <source>
        <dbReference type="ARBA" id="ARBA00007634"/>
    </source>
</evidence>
<evidence type="ECO:0000256" key="5">
    <source>
        <dbReference type="ARBA" id="ARBA00022980"/>
    </source>
</evidence>
<dbReference type="AlphaFoldDB" id="L0FCP3"/>
<evidence type="ECO:0000256" key="3">
    <source>
        <dbReference type="ARBA" id="ARBA00022730"/>
    </source>
</evidence>
<dbReference type="EMBL" id="CP003344">
    <property type="protein sequence ID" value="AGA70426.1"/>
    <property type="molecule type" value="Genomic_DNA"/>
</dbReference>
<dbReference type="InterPro" id="IPR002583">
    <property type="entry name" value="Ribosomal_bS20"/>
</dbReference>
<dbReference type="HAMAP" id="MF_00500">
    <property type="entry name" value="Ribosomal_bS20"/>
    <property type="match status" value="1"/>
</dbReference>
<dbReference type="GO" id="GO:0015935">
    <property type="term" value="C:small ribosomal subunit"/>
    <property type="evidence" value="ECO:0007669"/>
    <property type="project" value="TreeGrafter"/>
</dbReference>
<organism evidence="9 10">
    <name type="scientific">Desulfitobacterium dichloroeliminans (strain LMG P-21439 / DCA1)</name>
    <dbReference type="NCBI Taxonomy" id="871963"/>
    <lineage>
        <taxon>Bacteria</taxon>
        <taxon>Bacillati</taxon>
        <taxon>Bacillota</taxon>
        <taxon>Clostridia</taxon>
        <taxon>Eubacteriales</taxon>
        <taxon>Desulfitobacteriaceae</taxon>
        <taxon>Desulfitobacterium</taxon>
    </lineage>
</organism>
<keyword evidence="10" id="KW-1185">Reference proteome</keyword>
<protein>
    <recommendedName>
        <fullName evidence="7 8">Small ribosomal subunit protein bS20</fullName>
    </recommendedName>
</protein>
<evidence type="ECO:0000256" key="4">
    <source>
        <dbReference type="ARBA" id="ARBA00022884"/>
    </source>
</evidence>
<reference evidence="10" key="1">
    <citation type="submission" date="2012-02" db="EMBL/GenBank/DDBJ databases">
        <title>Complete sequence of Desulfitobacterium dichloroeliminans LMG P-21439.</title>
        <authorList>
            <person name="Lucas S."/>
            <person name="Han J."/>
            <person name="Lapidus A."/>
            <person name="Cheng J.-F."/>
            <person name="Goodwin L."/>
            <person name="Pitluck S."/>
            <person name="Peters L."/>
            <person name="Ovchinnikova G."/>
            <person name="Teshima H."/>
            <person name="Detter J.C."/>
            <person name="Han C."/>
            <person name="Tapia R."/>
            <person name="Land M."/>
            <person name="Hauser L."/>
            <person name="Kyrpides N."/>
            <person name="Ivanova N."/>
            <person name="Pagani I."/>
            <person name="Kruse T."/>
            <person name="de Vos W.M."/>
            <person name="Boon N."/>
            <person name="Smidt H."/>
            <person name="Woyke T."/>
        </authorList>
    </citation>
    <scope>NUCLEOTIDE SEQUENCE [LARGE SCALE GENOMIC DNA]</scope>
    <source>
        <strain evidence="10">LMG P-21439 / DCA1</strain>
    </source>
</reference>
<dbReference type="FunFam" id="1.20.58.110:FF:000001">
    <property type="entry name" value="30S ribosomal protein S20"/>
    <property type="match status" value="1"/>
</dbReference>
<evidence type="ECO:0000256" key="8">
    <source>
        <dbReference type="HAMAP-Rule" id="MF_00500"/>
    </source>
</evidence>
<dbReference type="PANTHER" id="PTHR33398:SF1">
    <property type="entry name" value="SMALL RIBOSOMAL SUBUNIT PROTEIN BS20C"/>
    <property type="match status" value="1"/>
</dbReference>
<keyword evidence="5 8" id="KW-0689">Ribosomal protein</keyword>
<dbReference type="Gene3D" id="1.20.58.110">
    <property type="entry name" value="Ribosomal protein S20"/>
    <property type="match status" value="1"/>
</dbReference>
<dbReference type="STRING" id="871963.Desdi_3021"/>
<keyword evidence="4 8" id="KW-0694">RNA-binding</keyword>